<keyword evidence="1" id="KW-1133">Transmembrane helix</keyword>
<keyword evidence="1" id="KW-0472">Membrane</keyword>
<evidence type="ECO:0000256" key="2">
    <source>
        <dbReference type="SAM" id="SignalP"/>
    </source>
</evidence>
<feature type="transmembrane region" description="Helical" evidence="1">
    <location>
        <begin position="98"/>
        <end position="114"/>
    </location>
</feature>
<dbReference type="RefSeq" id="WP_281834659.1">
    <property type="nucleotide sequence ID" value="NZ_BSDY01000005.1"/>
</dbReference>
<keyword evidence="1" id="KW-0812">Transmembrane</keyword>
<evidence type="ECO:0000256" key="1">
    <source>
        <dbReference type="SAM" id="Phobius"/>
    </source>
</evidence>
<protein>
    <recommendedName>
        <fullName evidence="5">ESAT-6 secretion machinery protein EssA</fullName>
    </recommendedName>
</protein>
<sequence>MQKKIAVIFLFLISMMAFGDESIEIQKEVTGVDRQILEESEGVESVESMQQLELKDVDVNLRSNDLRGEKETLVVEQEKSSDDLEKELSRGMSSDKSWLRYILGAVLLVAGIAAF</sequence>
<dbReference type="EMBL" id="BSDY01000005">
    <property type="protein sequence ID" value="GLI55876.1"/>
    <property type="molecule type" value="Genomic_DNA"/>
</dbReference>
<proteinExistence type="predicted"/>
<feature type="chain" id="PRO_5040830805" description="ESAT-6 secretion machinery protein EssA" evidence="2">
    <location>
        <begin position="20"/>
        <end position="115"/>
    </location>
</feature>
<dbReference type="AlphaFoldDB" id="A0A9W6LM19"/>
<comment type="caution">
    <text evidence="3">The sequence shown here is derived from an EMBL/GenBank/DDBJ whole genome shotgun (WGS) entry which is preliminary data.</text>
</comment>
<evidence type="ECO:0008006" key="5">
    <source>
        <dbReference type="Google" id="ProtNLM"/>
    </source>
</evidence>
<organism evidence="3 4">
    <name type="scientific">Propionigenium maris DSM 9537</name>
    <dbReference type="NCBI Taxonomy" id="1123000"/>
    <lineage>
        <taxon>Bacteria</taxon>
        <taxon>Fusobacteriati</taxon>
        <taxon>Fusobacteriota</taxon>
        <taxon>Fusobacteriia</taxon>
        <taxon>Fusobacteriales</taxon>
        <taxon>Fusobacteriaceae</taxon>
        <taxon>Propionigenium</taxon>
    </lineage>
</organism>
<dbReference type="Proteomes" id="UP001144471">
    <property type="component" value="Unassembled WGS sequence"/>
</dbReference>
<reference evidence="3" key="1">
    <citation type="submission" date="2022-12" db="EMBL/GenBank/DDBJ databases">
        <title>Reference genome sequencing for broad-spectrum identification of bacterial and archaeal isolates by mass spectrometry.</title>
        <authorList>
            <person name="Sekiguchi Y."/>
            <person name="Tourlousse D.M."/>
        </authorList>
    </citation>
    <scope>NUCLEOTIDE SEQUENCE</scope>
    <source>
        <strain evidence="3">10succ1</strain>
    </source>
</reference>
<feature type="signal peptide" evidence="2">
    <location>
        <begin position="1"/>
        <end position="19"/>
    </location>
</feature>
<keyword evidence="4" id="KW-1185">Reference proteome</keyword>
<name>A0A9W6LM19_9FUSO</name>
<gene>
    <name evidence="3" type="ORF">PM10SUCC1_13900</name>
</gene>
<keyword evidence="2" id="KW-0732">Signal</keyword>
<evidence type="ECO:0000313" key="3">
    <source>
        <dbReference type="EMBL" id="GLI55876.1"/>
    </source>
</evidence>
<accession>A0A9W6LM19</accession>
<evidence type="ECO:0000313" key="4">
    <source>
        <dbReference type="Proteomes" id="UP001144471"/>
    </source>
</evidence>